<accession>A0A7J7MIX7</accession>
<feature type="coiled-coil region" evidence="1">
    <location>
        <begin position="615"/>
        <end position="642"/>
    </location>
</feature>
<dbReference type="Proteomes" id="UP000541444">
    <property type="component" value="Unassembled WGS sequence"/>
</dbReference>
<sequence length="667" mass="75913">MVTTRRQAYEARVQTKMESRQTHYFGTQSLSLPTSIPVPPTFYGMLWEEVEEAEDDYHQMWRFHYVVLFTAHRRSCFRMLVEDAVAGEDKKVGISSVKYCRYPAKDWINKVLSTAEGGGLLDLKNSEQIFLTMDDSEVIGTIIVDKPVVPSGKDVGLHAGIEIRQFFMYPENVDVAKKFLQYKRSLNGKWGCYVMNAGLWFKTLVKPDGKINHYQVPSLDKWKGNMGIGDDIDIPYYNGTGAEVVEDRFLCYLSQVVYGLSIPLTFFQKGVMNALKSCPGQLNGNVFKMMKVCEALNKRWRDGGIARQFLADDVLKYYKFKYVKDRKSGYLFSDSARSKFFNFESAGRPWCDHLVMVRGNCMQVPGEPALELIYKNFNEKPNPKGVVDTSSLFDVVSREGTELSKVLGALGIRREKRLNSIVEKVRRAHQNRAMATSGSSYDDIMEIPACTLSVTWKSPAEVLKVAAADRAEYEVEKASLAEQLKERTALSAVTKKEVEDEAKKAVDIVVASRNKLIQAFYFWGLSREDVDLAFAGKYSKIIFSGDDVSPVAEQRLAPPVADNTTKEEVVRLRGKVSEMEKALSRARDSINRTQQGQRAMRILFFNIEKEDRRVQAQLKNDLKHARDELELYKDHNACLEMEKVECNKLLQSSDKRVILLEARLLDT</sequence>
<protein>
    <submittedName>
        <fullName evidence="2">Uncharacterized protein</fullName>
    </submittedName>
</protein>
<dbReference type="AlphaFoldDB" id="A0A7J7MIX7"/>
<proteinExistence type="predicted"/>
<evidence type="ECO:0000313" key="3">
    <source>
        <dbReference type="Proteomes" id="UP000541444"/>
    </source>
</evidence>
<gene>
    <name evidence="2" type="ORF">GIB67_032429</name>
</gene>
<comment type="caution">
    <text evidence="2">The sequence shown here is derived from an EMBL/GenBank/DDBJ whole genome shotgun (WGS) entry which is preliminary data.</text>
</comment>
<organism evidence="2 3">
    <name type="scientific">Kingdonia uniflora</name>
    <dbReference type="NCBI Taxonomy" id="39325"/>
    <lineage>
        <taxon>Eukaryota</taxon>
        <taxon>Viridiplantae</taxon>
        <taxon>Streptophyta</taxon>
        <taxon>Embryophyta</taxon>
        <taxon>Tracheophyta</taxon>
        <taxon>Spermatophyta</taxon>
        <taxon>Magnoliopsida</taxon>
        <taxon>Ranunculales</taxon>
        <taxon>Circaeasteraceae</taxon>
        <taxon>Kingdonia</taxon>
    </lineage>
</organism>
<name>A0A7J7MIX7_9MAGN</name>
<keyword evidence="1" id="KW-0175">Coiled coil</keyword>
<dbReference type="EMBL" id="JACGCM010001456">
    <property type="protein sequence ID" value="KAF6154817.1"/>
    <property type="molecule type" value="Genomic_DNA"/>
</dbReference>
<evidence type="ECO:0000256" key="1">
    <source>
        <dbReference type="SAM" id="Coils"/>
    </source>
</evidence>
<evidence type="ECO:0000313" key="2">
    <source>
        <dbReference type="EMBL" id="KAF6154817.1"/>
    </source>
</evidence>
<keyword evidence="3" id="KW-1185">Reference proteome</keyword>
<reference evidence="2 3" key="1">
    <citation type="journal article" date="2020" name="IScience">
        <title>Genome Sequencing of the Endangered Kingdonia uniflora (Circaeasteraceae, Ranunculales) Reveals Potential Mechanisms of Evolutionary Specialization.</title>
        <authorList>
            <person name="Sun Y."/>
            <person name="Deng T."/>
            <person name="Zhang A."/>
            <person name="Moore M.J."/>
            <person name="Landis J.B."/>
            <person name="Lin N."/>
            <person name="Zhang H."/>
            <person name="Zhang X."/>
            <person name="Huang J."/>
            <person name="Zhang X."/>
            <person name="Sun H."/>
            <person name="Wang H."/>
        </authorList>
    </citation>
    <scope>NUCLEOTIDE SEQUENCE [LARGE SCALE GENOMIC DNA]</scope>
    <source>
        <strain evidence="2">TB1705</strain>
        <tissue evidence="2">Leaf</tissue>
    </source>
</reference>